<protein>
    <submittedName>
        <fullName evidence="1">Uncharacterized protein</fullName>
    </submittedName>
</protein>
<name>A0ACB8C1E3_DERSI</name>
<dbReference type="EMBL" id="CM023478">
    <property type="protein sequence ID" value="KAH7932797.1"/>
    <property type="molecule type" value="Genomic_DNA"/>
</dbReference>
<accession>A0ACB8C1E3</accession>
<dbReference type="Proteomes" id="UP000821865">
    <property type="component" value="Chromosome 9"/>
</dbReference>
<proteinExistence type="predicted"/>
<evidence type="ECO:0000313" key="1">
    <source>
        <dbReference type="EMBL" id="KAH7932797.1"/>
    </source>
</evidence>
<sequence>MWSVSDADTLSDHRYLVFSFSGTTCAPIKRLTNFARSQILESLRHCAWFAHIVHCDFSSGLTLDMIINKFYSLYDALHKANLRTVKARGHRENAWWTPELAIERSRVRAMRRRLQSTRDPDLRGVFRQQYARASTIYKRNIRRAKESFDKTLCHEFTRKHLFGQPFQLAFDKLRPATHLCASGRCRRHCNLVRARFCGAAFANTRRHG</sequence>
<keyword evidence="2" id="KW-1185">Reference proteome</keyword>
<evidence type="ECO:0000313" key="2">
    <source>
        <dbReference type="Proteomes" id="UP000821865"/>
    </source>
</evidence>
<gene>
    <name evidence="1" type="ORF">HPB49_002563</name>
</gene>
<reference evidence="1" key="1">
    <citation type="submission" date="2020-05" db="EMBL/GenBank/DDBJ databases">
        <title>Large-scale comparative analyses of tick genomes elucidate their genetic diversity and vector capacities.</title>
        <authorList>
            <person name="Jia N."/>
            <person name="Wang J."/>
            <person name="Shi W."/>
            <person name="Du L."/>
            <person name="Sun Y."/>
            <person name="Zhan W."/>
            <person name="Jiang J."/>
            <person name="Wang Q."/>
            <person name="Zhang B."/>
            <person name="Ji P."/>
            <person name="Sakyi L.B."/>
            <person name="Cui X."/>
            <person name="Yuan T."/>
            <person name="Jiang B."/>
            <person name="Yang W."/>
            <person name="Lam T.T.-Y."/>
            <person name="Chang Q."/>
            <person name="Ding S."/>
            <person name="Wang X."/>
            <person name="Zhu J."/>
            <person name="Ruan X."/>
            <person name="Zhao L."/>
            <person name="Wei J."/>
            <person name="Que T."/>
            <person name="Du C."/>
            <person name="Cheng J."/>
            <person name="Dai P."/>
            <person name="Han X."/>
            <person name="Huang E."/>
            <person name="Gao Y."/>
            <person name="Liu J."/>
            <person name="Shao H."/>
            <person name="Ye R."/>
            <person name="Li L."/>
            <person name="Wei W."/>
            <person name="Wang X."/>
            <person name="Wang C."/>
            <person name="Yang T."/>
            <person name="Huo Q."/>
            <person name="Li W."/>
            <person name="Guo W."/>
            <person name="Chen H."/>
            <person name="Zhou L."/>
            <person name="Ni X."/>
            <person name="Tian J."/>
            <person name="Zhou Y."/>
            <person name="Sheng Y."/>
            <person name="Liu T."/>
            <person name="Pan Y."/>
            <person name="Xia L."/>
            <person name="Li J."/>
            <person name="Zhao F."/>
            <person name="Cao W."/>
        </authorList>
    </citation>
    <scope>NUCLEOTIDE SEQUENCE</scope>
    <source>
        <strain evidence="1">Dsil-2018</strain>
    </source>
</reference>
<comment type="caution">
    <text evidence="1">The sequence shown here is derived from an EMBL/GenBank/DDBJ whole genome shotgun (WGS) entry which is preliminary data.</text>
</comment>
<organism evidence="1 2">
    <name type="scientific">Dermacentor silvarum</name>
    <name type="common">Tick</name>
    <dbReference type="NCBI Taxonomy" id="543639"/>
    <lineage>
        <taxon>Eukaryota</taxon>
        <taxon>Metazoa</taxon>
        <taxon>Ecdysozoa</taxon>
        <taxon>Arthropoda</taxon>
        <taxon>Chelicerata</taxon>
        <taxon>Arachnida</taxon>
        <taxon>Acari</taxon>
        <taxon>Parasitiformes</taxon>
        <taxon>Ixodida</taxon>
        <taxon>Ixodoidea</taxon>
        <taxon>Ixodidae</taxon>
        <taxon>Rhipicephalinae</taxon>
        <taxon>Dermacentor</taxon>
    </lineage>
</organism>